<name>A0A1I7JKZ2_9BACL</name>
<dbReference type="GO" id="GO:0008234">
    <property type="term" value="F:cysteine-type peptidase activity"/>
    <property type="evidence" value="ECO:0007669"/>
    <property type="project" value="UniProtKB-KW"/>
</dbReference>
<dbReference type="InterPro" id="IPR057309">
    <property type="entry name" value="PcsB_CC"/>
</dbReference>
<dbReference type="eggNOG" id="COG3883">
    <property type="taxonomic scope" value="Bacteria"/>
</dbReference>
<evidence type="ECO:0000313" key="9">
    <source>
        <dbReference type="EMBL" id="SFU85856.1"/>
    </source>
</evidence>
<evidence type="ECO:0000256" key="3">
    <source>
        <dbReference type="ARBA" id="ARBA00022729"/>
    </source>
</evidence>
<keyword evidence="2" id="KW-0645">Protease</keyword>
<feature type="coiled-coil region" evidence="6">
    <location>
        <begin position="29"/>
        <end position="119"/>
    </location>
</feature>
<dbReference type="STRING" id="392015.SAMN05421543_110111"/>
<dbReference type="InterPro" id="IPR051202">
    <property type="entry name" value="Peptidase_C40"/>
</dbReference>
<dbReference type="EMBL" id="FPBV01000010">
    <property type="protein sequence ID" value="SFU85856.1"/>
    <property type="molecule type" value="Genomic_DNA"/>
</dbReference>
<dbReference type="OrthoDB" id="9813368at2"/>
<evidence type="ECO:0000256" key="5">
    <source>
        <dbReference type="ARBA" id="ARBA00022807"/>
    </source>
</evidence>
<keyword evidence="6" id="KW-0175">Coiled coil</keyword>
<evidence type="ECO:0000256" key="4">
    <source>
        <dbReference type="ARBA" id="ARBA00022801"/>
    </source>
</evidence>
<evidence type="ECO:0000256" key="7">
    <source>
        <dbReference type="SAM" id="SignalP"/>
    </source>
</evidence>
<protein>
    <submittedName>
        <fullName evidence="9">Cell wall-associated hydrolase, NlpC family</fullName>
    </submittedName>
</protein>
<feature type="signal peptide" evidence="7">
    <location>
        <begin position="1"/>
        <end position="23"/>
    </location>
</feature>
<dbReference type="RefSeq" id="WP_074952592.1">
    <property type="nucleotide sequence ID" value="NZ_FPBV01000010.1"/>
</dbReference>
<evidence type="ECO:0000259" key="8">
    <source>
        <dbReference type="PROSITE" id="PS51935"/>
    </source>
</evidence>
<gene>
    <name evidence="9" type="ORF">SAMN05421543_110111</name>
</gene>
<dbReference type="PANTHER" id="PTHR47053">
    <property type="entry name" value="MUREIN DD-ENDOPEPTIDASE MEPH-RELATED"/>
    <property type="match status" value="1"/>
</dbReference>
<dbReference type="Pfam" id="PF24568">
    <property type="entry name" value="CC_PcsB"/>
    <property type="match status" value="1"/>
</dbReference>
<accession>A0A1I7JKZ2</accession>
<dbReference type="Proteomes" id="UP000183508">
    <property type="component" value="Unassembled WGS sequence"/>
</dbReference>
<sequence>MKHRMWMAVAASSLLGLTMAVPASEANELTQKQAQMRALQAEAAQVNQQAAHDQAQAQQLQQAIQSYSDSIAAVQRQADANAKEIATLNQQLKALQDRIAKTQQELDQDQQRLQDSVRAVYEDGTVSYLEVLFHSTSFSDLLDRMDALARIADQQRQLAAQVRALRDSLQHEQQSKAATVQTLQKKQHEYELLIATNRQLQEQKKRAYSDAMARVHADVQKKGMLESQIRLTQQQIEAIQAQTRQAEAKMQNASYVAQATQHLASADASAIIRYAEQFIGTPYVWGGTSPGGFDCSGFTQYVFGHFGISLGRTAADQFGQGVPVSQADLQPGDLVFFSTYAPGATHVGIYIGGGMMINAEDAGCKITSINSSYWAPRYIGARRVIKG</sequence>
<feature type="chain" id="PRO_5038959648" evidence="7">
    <location>
        <begin position="24"/>
        <end position="387"/>
    </location>
</feature>
<dbReference type="PROSITE" id="PS51935">
    <property type="entry name" value="NLPC_P60"/>
    <property type="match status" value="1"/>
</dbReference>
<dbReference type="InterPro" id="IPR038765">
    <property type="entry name" value="Papain-like_cys_pep_sf"/>
</dbReference>
<feature type="domain" description="NlpC/P60" evidence="8">
    <location>
        <begin position="265"/>
        <end position="385"/>
    </location>
</feature>
<keyword evidence="5" id="KW-0788">Thiol protease</keyword>
<dbReference type="InterPro" id="IPR000064">
    <property type="entry name" value="NLP_P60_dom"/>
</dbReference>
<keyword evidence="3 7" id="KW-0732">Signal</keyword>
<dbReference type="Gene3D" id="3.90.1720.10">
    <property type="entry name" value="endopeptidase domain like (from Nostoc punctiforme)"/>
    <property type="match status" value="1"/>
</dbReference>
<comment type="similarity">
    <text evidence="1">Belongs to the peptidase C40 family.</text>
</comment>
<proteinExistence type="inferred from homology"/>
<organism evidence="9 10">
    <name type="scientific">Alicyclobacillus macrosporangiidus</name>
    <dbReference type="NCBI Taxonomy" id="392015"/>
    <lineage>
        <taxon>Bacteria</taxon>
        <taxon>Bacillati</taxon>
        <taxon>Bacillota</taxon>
        <taxon>Bacilli</taxon>
        <taxon>Bacillales</taxon>
        <taxon>Alicyclobacillaceae</taxon>
        <taxon>Alicyclobacillus</taxon>
    </lineage>
</organism>
<feature type="coiled-coil region" evidence="6">
    <location>
        <begin position="183"/>
        <end position="249"/>
    </location>
</feature>
<dbReference type="PANTHER" id="PTHR47053:SF1">
    <property type="entry name" value="MUREIN DD-ENDOPEPTIDASE MEPH-RELATED"/>
    <property type="match status" value="1"/>
</dbReference>
<dbReference type="Gene3D" id="6.10.250.3150">
    <property type="match status" value="1"/>
</dbReference>
<evidence type="ECO:0000256" key="6">
    <source>
        <dbReference type="SAM" id="Coils"/>
    </source>
</evidence>
<dbReference type="SUPFAM" id="SSF54001">
    <property type="entry name" value="Cysteine proteinases"/>
    <property type="match status" value="1"/>
</dbReference>
<dbReference type="GO" id="GO:0006508">
    <property type="term" value="P:proteolysis"/>
    <property type="evidence" value="ECO:0007669"/>
    <property type="project" value="UniProtKB-KW"/>
</dbReference>
<dbReference type="eggNOG" id="COG0791">
    <property type="taxonomic scope" value="Bacteria"/>
</dbReference>
<keyword evidence="10" id="KW-1185">Reference proteome</keyword>
<dbReference type="Pfam" id="PF00877">
    <property type="entry name" value="NLPC_P60"/>
    <property type="match status" value="1"/>
</dbReference>
<reference evidence="10" key="1">
    <citation type="submission" date="2016-10" db="EMBL/GenBank/DDBJ databases">
        <authorList>
            <person name="Varghese N."/>
        </authorList>
    </citation>
    <scope>NUCLEOTIDE SEQUENCE [LARGE SCALE GENOMIC DNA]</scope>
    <source>
        <strain evidence="10">DSM 17980</strain>
    </source>
</reference>
<evidence type="ECO:0000313" key="10">
    <source>
        <dbReference type="Proteomes" id="UP000183508"/>
    </source>
</evidence>
<evidence type="ECO:0000256" key="1">
    <source>
        <dbReference type="ARBA" id="ARBA00007074"/>
    </source>
</evidence>
<dbReference type="AlphaFoldDB" id="A0A1I7JKZ2"/>
<evidence type="ECO:0000256" key="2">
    <source>
        <dbReference type="ARBA" id="ARBA00022670"/>
    </source>
</evidence>
<keyword evidence="4 9" id="KW-0378">Hydrolase</keyword>